<evidence type="ECO:0000313" key="2">
    <source>
        <dbReference type="Proteomes" id="UP000815325"/>
    </source>
</evidence>
<dbReference type="Proteomes" id="UP000815325">
    <property type="component" value="Unassembled WGS sequence"/>
</dbReference>
<name>A0ABQ7GD13_DUNSA</name>
<sequence length="381" mass="43149">MTQGDVKMETLFCNAFRRMPPVATQSLNMEGQRCRVPLRDFRNTCLKKVVELVDDEGARRKYREDISRMALQLAGRDPDYENGLARLVSRKTEKFRTDVEAGLKEPTMPEEKKEQLRQKLRNRQEQVRLAIEGWCKSTAFGPHFQRLQPFLEKTIDLEPCQLDRDHRNGDKAELQFSSLFKQELPFGFSMRTSCAISEVEGKKYRDIRGQKGEIDAVIINADGVVQVAVEVKTAKGNPYTTLHSDLQKFQPMLDLVRGKVVTLTSASCQTAADVPHQTQTSTHTLPFSQDLRAVYILASSMAAFGPDMENAARRSILSQEINRELSKEIDAWGDIQIVELDPGSVHLRVEGNLLQECGERVDNFFRGLDGLDVFVLPSKGE</sequence>
<proteinExistence type="predicted"/>
<reference evidence="1" key="1">
    <citation type="submission" date="2017-08" db="EMBL/GenBank/DDBJ databases">
        <authorList>
            <person name="Polle J.E."/>
            <person name="Barry K."/>
            <person name="Cushman J."/>
            <person name="Schmutz J."/>
            <person name="Tran D."/>
            <person name="Hathwaick L.T."/>
            <person name="Yim W.C."/>
            <person name="Jenkins J."/>
            <person name="Mckie-Krisberg Z.M."/>
            <person name="Prochnik S."/>
            <person name="Lindquist E."/>
            <person name="Dockter R.B."/>
            <person name="Adam C."/>
            <person name="Molina H."/>
            <person name="Bunkerborg J."/>
            <person name="Jin E."/>
            <person name="Buchheim M."/>
            <person name="Magnuson J."/>
        </authorList>
    </citation>
    <scope>NUCLEOTIDE SEQUENCE</scope>
    <source>
        <strain evidence="1">CCAP 19/18</strain>
    </source>
</reference>
<evidence type="ECO:0000313" key="1">
    <source>
        <dbReference type="EMBL" id="KAF5832508.1"/>
    </source>
</evidence>
<organism evidence="1 2">
    <name type="scientific">Dunaliella salina</name>
    <name type="common">Green alga</name>
    <name type="synonym">Protococcus salinus</name>
    <dbReference type="NCBI Taxonomy" id="3046"/>
    <lineage>
        <taxon>Eukaryota</taxon>
        <taxon>Viridiplantae</taxon>
        <taxon>Chlorophyta</taxon>
        <taxon>core chlorophytes</taxon>
        <taxon>Chlorophyceae</taxon>
        <taxon>CS clade</taxon>
        <taxon>Chlamydomonadales</taxon>
        <taxon>Dunaliellaceae</taxon>
        <taxon>Dunaliella</taxon>
    </lineage>
</organism>
<gene>
    <name evidence="1" type="ORF">DUNSADRAFT_11580</name>
</gene>
<accession>A0ABQ7GD13</accession>
<keyword evidence="2" id="KW-1185">Reference proteome</keyword>
<dbReference type="EMBL" id="MU069867">
    <property type="protein sequence ID" value="KAF5832508.1"/>
    <property type="molecule type" value="Genomic_DNA"/>
</dbReference>
<protein>
    <submittedName>
        <fullName evidence="1">Uncharacterized protein</fullName>
    </submittedName>
</protein>
<comment type="caution">
    <text evidence="1">The sequence shown here is derived from an EMBL/GenBank/DDBJ whole genome shotgun (WGS) entry which is preliminary data.</text>
</comment>